<reference evidence="3" key="1">
    <citation type="submission" date="2025-08" db="UniProtKB">
        <authorList>
            <consortium name="RefSeq"/>
        </authorList>
    </citation>
    <scope>IDENTIFICATION</scope>
    <source>
        <tissue evidence="3">Leaf</tissue>
    </source>
</reference>
<keyword evidence="2" id="KW-1185">Reference proteome</keyword>
<dbReference type="CDD" id="cd00303">
    <property type="entry name" value="retropepsin_like"/>
    <property type="match status" value="1"/>
</dbReference>
<dbReference type="Pfam" id="PF08284">
    <property type="entry name" value="RVP_2"/>
    <property type="match status" value="1"/>
</dbReference>
<protein>
    <submittedName>
        <fullName evidence="3">Uncharacterized protein LOC110428058</fullName>
    </submittedName>
</protein>
<sequence>MRRDYLYERRSQGTSRGYVQPVLVVASTVSPPIRSSRPDKGKGMASTSQSRPTESMPQVIFGGGQARVFALGPQDMPTSNDVVTGILLICGFEASILFDLGASHFSVSSNFVSRLNRPCEIMEELLAVTIPLKEMYMAEFVYKSCIVQVNHWETLVDLVLLMTLGFDAILGMD</sequence>
<feature type="region of interest" description="Disordered" evidence="1">
    <location>
        <begin position="30"/>
        <end position="56"/>
    </location>
</feature>
<dbReference type="RefSeq" id="XP_021299410.1">
    <property type="nucleotide sequence ID" value="XM_021443735.1"/>
</dbReference>
<dbReference type="InterPro" id="IPR021109">
    <property type="entry name" value="Peptidase_aspartic_dom_sf"/>
</dbReference>
<feature type="compositionally biased region" description="Polar residues" evidence="1">
    <location>
        <begin position="45"/>
        <end position="56"/>
    </location>
</feature>
<dbReference type="Gene3D" id="2.40.70.10">
    <property type="entry name" value="Acid Proteases"/>
    <property type="match status" value="1"/>
</dbReference>
<organism evidence="2 3">
    <name type="scientific">Herrania umbratica</name>
    <dbReference type="NCBI Taxonomy" id="108875"/>
    <lineage>
        <taxon>Eukaryota</taxon>
        <taxon>Viridiplantae</taxon>
        <taxon>Streptophyta</taxon>
        <taxon>Embryophyta</taxon>
        <taxon>Tracheophyta</taxon>
        <taxon>Spermatophyta</taxon>
        <taxon>Magnoliopsida</taxon>
        <taxon>eudicotyledons</taxon>
        <taxon>Gunneridae</taxon>
        <taxon>Pentapetalae</taxon>
        <taxon>rosids</taxon>
        <taxon>malvids</taxon>
        <taxon>Malvales</taxon>
        <taxon>Malvaceae</taxon>
        <taxon>Byttnerioideae</taxon>
        <taxon>Herrania</taxon>
    </lineage>
</organism>
<proteinExistence type="predicted"/>
<accession>A0A6J1BJF6</accession>
<gene>
    <name evidence="3" type="primary">LOC110428058</name>
</gene>
<name>A0A6J1BJF6_9ROSI</name>
<dbReference type="Proteomes" id="UP000504621">
    <property type="component" value="Unplaced"/>
</dbReference>
<dbReference type="GeneID" id="110428058"/>
<evidence type="ECO:0000256" key="1">
    <source>
        <dbReference type="SAM" id="MobiDB-lite"/>
    </source>
</evidence>
<evidence type="ECO:0000313" key="2">
    <source>
        <dbReference type="Proteomes" id="UP000504621"/>
    </source>
</evidence>
<dbReference type="AlphaFoldDB" id="A0A6J1BJF6"/>
<dbReference type="OrthoDB" id="1749844at2759"/>
<evidence type="ECO:0000313" key="3">
    <source>
        <dbReference type="RefSeq" id="XP_021299410.1"/>
    </source>
</evidence>